<dbReference type="HOGENOM" id="CLU_2750211_0_0_5"/>
<dbReference type="Proteomes" id="UP000010077">
    <property type="component" value="Chromosome"/>
</dbReference>
<dbReference type="KEGG" id="thal:A1OE_963"/>
<evidence type="ECO:0000313" key="3">
    <source>
        <dbReference type="Proteomes" id="UP000010077"/>
    </source>
</evidence>
<keyword evidence="1" id="KW-0472">Membrane</keyword>
<keyword evidence="1" id="KW-0812">Transmembrane</keyword>
<gene>
    <name evidence="2" type="ORF">A1OE_963</name>
</gene>
<evidence type="ECO:0000313" key="2">
    <source>
        <dbReference type="EMBL" id="AFX99144.1"/>
    </source>
</evidence>
<accession>K7YRG7</accession>
<keyword evidence="3" id="KW-1185">Reference proteome</keyword>
<reference evidence="2 3" key="1">
    <citation type="journal article" date="2012" name="Proc. Natl. Acad. Sci. U.S.A.">
        <title>Genome streamlining and chemical defense in a coral reef symbiosis.</title>
        <authorList>
            <person name="Kwan J.C."/>
            <person name="Donia M.S."/>
            <person name="Han A.W."/>
            <person name="Hirose E."/>
            <person name="Haygood M.G."/>
            <person name="Schmidt E.W."/>
        </authorList>
    </citation>
    <scope>NUCLEOTIDE SEQUENCE [LARGE SCALE GENOMIC DNA]</scope>
    <source>
        <strain evidence="2 3">L2</strain>
    </source>
</reference>
<keyword evidence="1" id="KW-1133">Transmembrane helix</keyword>
<proteinExistence type="predicted"/>
<name>K7YRG7_9PROT</name>
<dbReference type="EMBL" id="CP003539">
    <property type="protein sequence ID" value="AFX99144.1"/>
    <property type="molecule type" value="Genomic_DNA"/>
</dbReference>
<evidence type="ECO:0000256" key="1">
    <source>
        <dbReference type="SAM" id="Phobius"/>
    </source>
</evidence>
<dbReference type="AlphaFoldDB" id="K7YRG7"/>
<feature type="transmembrane region" description="Helical" evidence="1">
    <location>
        <begin position="12"/>
        <end position="31"/>
    </location>
</feature>
<organism evidence="2 3">
    <name type="scientific">Candidatus Endolissoclinum faulkneri L2</name>
    <dbReference type="NCBI Taxonomy" id="1193729"/>
    <lineage>
        <taxon>Bacteria</taxon>
        <taxon>Pseudomonadati</taxon>
        <taxon>Pseudomonadota</taxon>
        <taxon>Alphaproteobacteria</taxon>
        <taxon>Rhodospirillales</taxon>
        <taxon>Rhodospirillaceae</taxon>
        <taxon>Candidatus Endolissoclinum</taxon>
    </lineage>
</organism>
<protein>
    <submittedName>
        <fullName evidence="2">Uncharacterized protein</fullName>
    </submittedName>
</protein>
<sequence length="70" mass="8628">MTVGVFKRKKIIFVFYLLLFIILAYIDRFVILNFSKFTKCFVFFLNLDRQKKIFRLIYYFNNTNGSLLYF</sequence>